<sequence>MAKELSPAQCILLTVHYASKGNINALHSFTPTRLDALDPELVLRILLAYLPESIEPCEYITYVGEVASRLYLDVDREDVVVDTSPAKDVEEEQAKRRVKKLTLPELRPPAYPPGAPDDALICFLCHRAYRIDADTGLLDLIPQLIEPFLERHEYLRTWYISVVLPIFRLQLVYYPGDEALTITLSDFEKLNGRETIDFLMRKSAMTHIDSDSVPTDTSRESEVVRDIKGLVGPWMYGDTARKRTKSDNLGAREEAGGGLSKLCDGIRKISLTAITPEDATGHDWEQLYPWMVSQARDNFPLVVQIVEEWDGPGDVDLDNLNPGNADTYLDEDLQKSLEKQYAQAAFASCYTVRADNDQTVRGAHSILARLAELLDFIPPPDLATSVESLPKVTRRSTALDKSGTLDDVEPDALLKPGHPFTAPELDRYMLLQMIVYSAYQLAGLGYTISLVNVAKLHSSVSADEPLNVLQKILHGLLRRQTNKDGVAWAADRAKLIWLWNWGIDADDKSATTGAGVLGKIPRDKFEEEMLKCFTEASSYELAINLYLIPPPNHLRSKRAEQIILLRAMEAYDGASNGNRNRGGMKKANDIISTFRPYFPESVRFRQASALISATHALSFYSLTLQHGVPFQPVSIRVSQDPIGLISKVLEQNPRSYTKLDDLIDIGRHLVSAGLPQFDNSDVVADKGISEDSEGLESRREDAGRRVTFMAMEAALQESDFETAYSYIVSRLTPQSTSIEAPKTTGLQPKHTRNVSKNSTPSKAAASDDDVSWRAAFLAGRYRPAAASPPTLRRLEQRTELLSLALLLAPVSALTEILAAWRRCEEEMSSLQVAQQQAEEEFDDRADKQQSTSSLPGNFTVHGDQPQMVLNQKRREMGRMSGKAGESEAPVSMFDLTRSAAQALSKNAFPLRGAARSLSSHESGSMETSVESLGGDSGTEGQRRVRRRDMVANAVSGGLASGLGWVLGATSASGQQQQQQ</sequence>
<keyword evidence="2" id="KW-1185">Reference proteome</keyword>
<evidence type="ECO:0000313" key="2">
    <source>
        <dbReference type="Proteomes" id="UP001281147"/>
    </source>
</evidence>
<protein>
    <submittedName>
        <fullName evidence="1">Uncharacterized protein</fullName>
    </submittedName>
</protein>
<dbReference type="Proteomes" id="UP001281147">
    <property type="component" value="Unassembled WGS sequence"/>
</dbReference>
<proteinExistence type="predicted"/>
<organism evidence="1 2">
    <name type="scientific">Vermiconidia calcicola</name>
    <dbReference type="NCBI Taxonomy" id="1690605"/>
    <lineage>
        <taxon>Eukaryota</taxon>
        <taxon>Fungi</taxon>
        <taxon>Dikarya</taxon>
        <taxon>Ascomycota</taxon>
        <taxon>Pezizomycotina</taxon>
        <taxon>Dothideomycetes</taxon>
        <taxon>Dothideomycetidae</taxon>
        <taxon>Mycosphaerellales</taxon>
        <taxon>Extremaceae</taxon>
        <taxon>Vermiconidia</taxon>
    </lineage>
</organism>
<gene>
    <name evidence="1" type="ORF">LTR37_020074</name>
</gene>
<evidence type="ECO:0000313" key="1">
    <source>
        <dbReference type="EMBL" id="KAK3684642.1"/>
    </source>
</evidence>
<reference evidence="1" key="1">
    <citation type="submission" date="2023-07" db="EMBL/GenBank/DDBJ databases">
        <title>Black Yeasts Isolated from many extreme environments.</title>
        <authorList>
            <person name="Coleine C."/>
            <person name="Stajich J.E."/>
            <person name="Selbmann L."/>
        </authorList>
    </citation>
    <scope>NUCLEOTIDE SEQUENCE</scope>
    <source>
        <strain evidence="1">CCFEE 5714</strain>
    </source>
</reference>
<accession>A0ACC3MDG3</accession>
<comment type="caution">
    <text evidence="1">The sequence shown here is derived from an EMBL/GenBank/DDBJ whole genome shotgun (WGS) entry which is preliminary data.</text>
</comment>
<name>A0ACC3MDG3_9PEZI</name>
<dbReference type="EMBL" id="JAUTXU010000333">
    <property type="protein sequence ID" value="KAK3684642.1"/>
    <property type="molecule type" value="Genomic_DNA"/>
</dbReference>